<gene>
    <name evidence="1" type="ORF">M9H77_04606</name>
</gene>
<name>A0ACC0CEH6_CATRO</name>
<dbReference type="EMBL" id="CM044701">
    <property type="protein sequence ID" value="KAI5683378.1"/>
    <property type="molecule type" value="Genomic_DNA"/>
</dbReference>
<reference evidence="2" key="1">
    <citation type="journal article" date="2023" name="Nat. Plants">
        <title>Single-cell RNA sequencing provides a high-resolution roadmap for understanding the multicellular compartmentation of specialized metabolism.</title>
        <authorList>
            <person name="Sun S."/>
            <person name="Shen X."/>
            <person name="Li Y."/>
            <person name="Li Y."/>
            <person name="Wang S."/>
            <person name="Li R."/>
            <person name="Zhang H."/>
            <person name="Shen G."/>
            <person name="Guo B."/>
            <person name="Wei J."/>
            <person name="Xu J."/>
            <person name="St-Pierre B."/>
            <person name="Chen S."/>
            <person name="Sun C."/>
        </authorList>
    </citation>
    <scope>NUCLEOTIDE SEQUENCE [LARGE SCALE GENOMIC DNA]</scope>
</reference>
<organism evidence="1 2">
    <name type="scientific">Catharanthus roseus</name>
    <name type="common">Madagascar periwinkle</name>
    <name type="synonym">Vinca rosea</name>
    <dbReference type="NCBI Taxonomy" id="4058"/>
    <lineage>
        <taxon>Eukaryota</taxon>
        <taxon>Viridiplantae</taxon>
        <taxon>Streptophyta</taxon>
        <taxon>Embryophyta</taxon>
        <taxon>Tracheophyta</taxon>
        <taxon>Spermatophyta</taxon>
        <taxon>Magnoliopsida</taxon>
        <taxon>eudicotyledons</taxon>
        <taxon>Gunneridae</taxon>
        <taxon>Pentapetalae</taxon>
        <taxon>asterids</taxon>
        <taxon>lamiids</taxon>
        <taxon>Gentianales</taxon>
        <taxon>Apocynaceae</taxon>
        <taxon>Rauvolfioideae</taxon>
        <taxon>Vinceae</taxon>
        <taxon>Catharanthinae</taxon>
        <taxon>Catharanthus</taxon>
    </lineage>
</organism>
<proteinExistence type="predicted"/>
<dbReference type="Proteomes" id="UP001060085">
    <property type="component" value="Linkage Group LG01"/>
</dbReference>
<evidence type="ECO:0000313" key="1">
    <source>
        <dbReference type="EMBL" id="KAI5683378.1"/>
    </source>
</evidence>
<keyword evidence="2" id="KW-1185">Reference proteome</keyword>
<protein>
    <submittedName>
        <fullName evidence="1">Uncharacterized protein</fullName>
    </submittedName>
</protein>
<sequence>MKNGEGTEEGVPSEVTPPSAYDPLEDELLPWEDQKSDDEDDDEASEYSSCGDSEFDRYCSANSVMGTPSICDSVYEFPDSDFGSFKSFKLGGESRNLKNFGVEKRLSGFNERHSSSTRSGDGNMRNDEKIGVLSVGTSKGFDLYGDSETFLNVNKVGSLKNDNLDEGWREKGEVERRIDGSCHGSDNIEGNLDIGGDEGHIVGLGITHGSFECMGYGEDSMEVEGKLEEDSESHGAGRVVDGCLEGLHLPSGLDCRGEDLESDCHREDVGRCLDEDEYSEGDDSIYGYGSDDEKKLDSYIFPKVQYSSGEGHRKDANKLLMTSAVAFGSDDWDDFVQETGGSASSRPFEDEVYVGRKNAAENEIGCLDFTSAAHPDMGFEEHQGEVVQFPRTKVQVEDSSEPTQSMDPASSEPFSISESNAVEQGEHMNLSLTAADQVSGISGVLDYPETADIWKHEVDQDPLKDGISMGKGLNMGKTEVENVHLCTSVGAVTGVASNLNQQRLELEKMVLSSNNLSGPDSEVKKSYSVSEESTEDRTAEFVKEDESSSTSVLAYDSTKITIQNSPVIFDHFEDHLSSIKKEKFATNGFYDEMVHEMEEILLDTEKLPLSRFIQSNGAYESQIPLPSRDGGSTASTSGTDDACYPQIQLPVRIDRVEVIGARQKKGDVSLSERLVGVKEYTVYKIRVWSGEDKWEVERRYRDFCSLCRQLKKVFSEQGWILPPSWNSVERESRKIFGNASPDVIAERSVLIQDCLQSILQSQLSSSSVSALISFLSPSKAFPSSSTSSIPITRSPYSTTGADTDHVSRLGKTVSLVVQIRPAKPIKQMLDAQNHSCAGCHKNFDDGRTRMKEIVRTLGWGKPRLCEYSGQLFCSTCHTNDTAVLPARVLHLWEFTQYPVSQIAKSYLDSIYDKPMLCVSAVNPFLFSKVPALQHVTNVRKKIGVMIPYVRCPFRRSIYKALGTRRYLLESNDFFALRDLIDLSKGMFAVLPVMVETVSSKILQHITEQCLICCDSGIPCNARQACNDSSSLIFPFQEAEIERCRSCDSVFHRPCFSKTVTCPCGTRLHQGAAMGSTSKLRPGIGSEEAELRSNGRDADTRASAGFLSGFFSKVMPQRSLLGYKEQDLKEADSTVILMGSLPPTLSEEPSSSL</sequence>
<comment type="caution">
    <text evidence="1">The sequence shown here is derived from an EMBL/GenBank/DDBJ whole genome shotgun (WGS) entry which is preliminary data.</text>
</comment>
<accession>A0ACC0CEH6</accession>
<evidence type="ECO:0000313" key="2">
    <source>
        <dbReference type="Proteomes" id="UP001060085"/>
    </source>
</evidence>